<dbReference type="InterPro" id="IPR052341">
    <property type="entry name" value="LOG_family_nucleotidases"/>
</dbReference>
<protein>
    <submittedName>
        <fullName evidence="1">Rossmann fold nucleotide-binding protein</fullName>
    </submittedName>
</protein>
<comment type="caution">
    <text evidence="1">The sequence shown here is derived from an EMBL/GenBank/DDBJ whole genome shotgun (WGS) entry which is preliminary data.</text>
</comment>
<name>A0ABU5KGB1_9ACTN</name>
<dbReference type="RefSeq" id="WP_322425544.1">
    <property type="nucleotide sequence ID" value="NZ_JAXQPW010000008.1"/>
</dbReference>
<keyword evidence="2" id="KW-1185">Reference proteome</keyword>
<accession>A0ABU5KGB1</accession>
<proteinExistence type="predicted"/>
<dbReference type="Gene3D" id="3.40.50.450">
    <property type="match status" value="1"/>
</dbReference>
<dbReference type="PANTHER" id="PTHR43393">
    <property type="entry name" value="CYTOKININ RIBOSIDE 5'-MONOPHOSPHATE PHOSPHORIBOHYDROLASE"/>
    <property type="match status" value="1"/>
</dbReference>
<dbReference type="PANTHER" id="PTHR43393:SF3">
    <property type="entry name" value="LYSINE DECARBOXYLASE-LIKE PROTEIN"/>
    <property type="match status" value="1"/>
</dbReference>
<evidence type="ECO:0000313" key="1">
    <source>
        <dbReference type="EMBL" id="MDZ5663889.1"/>
    </source>
</evidence>
<dbReference type="Proteomes" id="UP001291999">
    <property type="component" value="Unassembled WGS sequence"/>
</dbReference>
<evidence type="ECO:0000313" key="2">
    <source>
        <dbReference type="Proteomes" id="UP001291999"/>
    </source>
</evidence>
<reference evidence="1 2" key="1">
    <citation type="submission" date="2023-11" db="EMBL/GenBank/DDBJ databases">
        <title>Novel species in genus Nocardioides.</title>
        <authorList>
            <person name="Zhou H."/>
        </authorList>
    </citation>
    <scope>NUCLEOTIDE SEQUENCE [LARGE SCALE GENOMIC DNA]</scope>
    <source>
        <strain evidence="1 2">S-58</strain>
    </source>
</reference>
<organism evidence="1 2">
    <name type="scientific">Nocardioides renjunii</name>
    <dbReference type="NCBI Taxonomy" id="3095075"/>
    <lineage>
        <taxon>Bacteria</taxon>
        <taxon>Bacillati</taxon>
        <taxon>Actinomycetota</taxon>
        <taxon>Actinomycetes</taxon>
        <taxon>Propionibacteriales</taxon>
        <taxon>Nocardioidaceae</taxon>
        <taxon>Nocardioides</taxon>
    </lineage>
</organism>
<sequence>MLHSRGRVLDVTSLDDLDRRLAEGVRSLAGWRVLRLDLTERGPALLERSLAQSLFLGCEFAEGEDDAVRRAGGVVLHAIPDVPVDPYRAGLYSPAELYDAPRYEDTLDARAYAWSRRGAGPEDALAMALHDHHVDAALGEWVAGREVVGVMGGHALERGSEAYADAARLGHTLAARLTVATGGGPGAMEAANLGAFVPGDASGQASAALDAALAAVARVPSFRPDIGTWARVALDVVEATAGGRESLGIPTWHYGHEPPNPFATAIAKFFRNAPREALLLEVCTAGIVFLPGAGGTVQEVFQDACENYYADRTSVAPMVLVGRRHWTEDLPVWPLLQALARGRSMEPHVHLVDSVEEAVAVVVAEVSRRVDG</sequence>
<dbReference type="EMBL" id="JAXQPW010000008">
    <property type="protein sequence ID" value="MDZ5663889.1"/>
    <property type="molecule type" value="Genomic_DNA"/>
</dbReference>
<gene>
    <name evidence="1" type="ORF">SFC79_19080</name>
</gene>
<dbReference type="SUPFAM" id="SSF102405">
    <property type="entry name" value="MCP/YpsA-like"/>
    <property type="match status" value="1"/>
</dbReference>